<accession>A0A4D8QAI3</accession>
<dbReference type="GO" id="GO:0008270">
    <property type="term" value="F:zinc ion binding"/>
    <property type="evidence" value="ECO:0007669"/>
    <property type="project" value="InterPro"/>
</dbReference>
<proteinExistence type="predicted"/>
<dbReference type="Gene3D" id="1.10.30.50">
    <property type="match status" value="1"/>
</dbReference>
<gene>
    <name evidence="2" type="ORF">D3867_35825</name>
</gene>
<dbReference type="EMBL" id="CP032336">
    <property type="protein sequence ID" value="QCO07268.1"/>
    <property type="molecule type" value="Genomic_DNA"/>
</dbReference>
<evidence type="ECO:0000259" key="1">
    <source>
        <dbReference type="SMART" id="SM00507"/>
    </source>
</evidence>
<dbReference type="AlphaFoldDB" id="A0A4D8QAI3"/>
<evidence type="ECO:0000313" key="2">
    <source>
        <dbReference type="EMBL" id="QCO07268.1"/>
    </source>
</evidence>
<dbReference type="GO" id="GO:0003676">
    <property type="term" value="F:nucleic acid binding"/>
    <property type="evidence" value="ECO:0007669"/>
    <property type="project" value="InterPro"/>
</dbReference>
<evidence type="ECO:0000313" key="3">
    <source>
        <dbReference type="Proteomes" id="UP000298596"/>
    </source>
</evidence>
<dbReference type="GO" id="GO:0004519">
    <property type="term" value="F:endonuclease activity"/>
    <property type="evidence" value="ECO:0007669"/>
    <property type="project" value="InterPro"/>
</dbReference>
<dbReference type="SMART" id="SM00507">
    <property type="entry name" value="HNHc"/>
    <property type="match status" value="1"/>
</dbReference>
<protein>
    <recommendedName>
        <fullName evidence="1">HNH nuclease domain-containing protein</fullName>
    </recommendedName>
</protein>
<name>A0A4D8QAI3_AZOBR</name>
<dbReference type="Proteomes" id="UP000298596">
    <property type="component" value="Plasmid p6"/>
</dbReference>
<dbReference type="Pfam" id="PF01844">
    <property type="entry name" value="HNH"/>
    <property type="match status" value="1"/>
</dbReference>
<dbReference type="InterPro" id="IPR002711">
    <property type="entry name" value="HNH"/>
</dbReference>
<dbReference type="InterPro" id="IPR003615">
    <property type="entry name" value="HNH_nuc"/>
</dbReference>
<reference evidence="2 3" key="1">
    <citation type="submission" date="2018-09" db="EMBL/GenBank/DDBJ databases">
        <title>Whole genome based analysis of evolution and adaptive divergence in Indian and Brazilian strains of Azospirillum brasilense.</title>
        <authorList>
            <person name="Singh C."/>
            <person name="Tripathi A.K."/>
        </authorList>
    </citation>
    <scope>NUCLEOTIDE SEQUENCE [LARGE SCALE GENOMIC DNA]</scope>
    <source>
        <strain evidence="2 3">MTCC4036</strain>
        <plasmid evidence="2 3">p6</plasmid>
    </source>
</reference>
<geneLocation type="plasmid" evidence="2 3">
    <name>p6</name>
</geneLocation>
<feature type="domain" description="HNH nuclease" evidence="1">
    <location>
        <begin position="10"/>
        <end position="67"/>
    </location>
</feature>
<sequence length="107" mass="12438">MSRSKSARRRQRLAKFQDSRCFLCGDPLGIEDGGLDAPSTHHFIPLSKGGPRNALVNQVVAHRRCNQMIGDRMPTREEWMWYLRIMWARGFLAMEEDTEQMSRNISE</sequence>
<organism evidence="2 3">
    <name type="scientific">Azospirillum brasilense</name>
    <dbReference type="NCBI Taxonomy" id="192"/>
    <lineage>
        <taxon>Bacteria</taxon>
        <taxon>Pseudomonadati</taxon>
        <taxon>Pseudomonadota</taxon>
        <taxon>Alphaproteobacteria</taxon>
        <taxon>Rhodospirillales</taxon>
        <taxon>Azospirillaceae</taxon>
        <taxon>Azospirillum</taxon>
    </lineage>
</organism>
<keyword evidence="2" id="KW-0614">Plasmid</keyword>